<comment type="similarity">
    <text evidence="2">Belongs to the RLP family.</text>
</comment>
<evidence type="ECO:0000256" key="2">
    <source>
        <dbReference type="ARBA" id="ARBA00009592"/>
    </source>
</evidence>
<keyword evidence="6" id="KW-0677">Repeat</keyword>
<reference evidence="12" key="2">
    <citation type="submission" date="2019-01" db="UniProtKB">
        <authorList>
            <consortium name="EnsemblPlants"/>
        </authorList>
    </citation>
    <scope>IDENTIFICATION</scope>
    <source>
        <strain evidence="12">cv. Heinz 1706</strain>
    </source>
</reference>
<dbReference type="Proteomes" id="UP000004994">
    <property type="component" value="Chromosome 12"/>
</dbReference>
<evidence type="ECO:0000256" key="9">
    <source>
        <dbReference type="ARBA" id="ARBA00023170"/>
    </source>
</evidence>
<reference evidence="12" key="1">
    <citation type="journal article" date="2012" name="Nature">
        <title>The tomato genome sequence provides insights into fleshy fruit evolution.</title>
        <authorList>
            <consortium name="Tomato Genome Consortium"/>
        </authorList>
    </citation>
    <scope>NUCLEOTIDE SEQUENCE [LARGE SCALE GENOMIC DNA]</scope>
    <source>
        <strain evidence="12">cv. Heinz 1706</strain>
    </source>
</reference>
<evidence type="ECO:0000256" key="6">
    <source>
        <dbReference type="ARBA" id="ARBA00022737"/>
    </source>
</evidence>
<feature type="transmembrane region" description="Helical" evidence="11">
    <location>
        <begin position="302"/>
        <end position="322"/>
    </location>
</feature>
<keyword evidence="3" id="KW-1003">Cell membrane</keyword>
<keyword evidence="8 11" id="KW-0472">Membrane</keyword>
<keyword evidence="13" id="KW-1185">Reference proteome</keyword>
<dbReference type="AlphaFoldDB" id="A0A3Q7J795"/>
<keyword evidence="5 11" id="KW-0812">Transmembrane</keyword>
<dbReference type="Gene3D" id="3.80.10.10">
    <property type="entry name" value="Ribonuclease Inhibitor"/>
    <property type="match status" value="1"/>
</dbReference>
<evidence type="ECO:0000256" key="7">
    <source>
        <dbReference type="ARBA" id="ARBA00022989"/>
    </source>
</evidence>
<evidence type="ECO:0000256" key="4">
    <source>
        <dbReference type="ARBA" id="ARBA00022614"/>
    </source>
</evidence>
<dbReference type="InterPro" id="IPR032675">
    <property type="entry name" value="LRR_dom_sf"/>
</dbReference>
<comment type="subcellular location">
    <subcellularLocation>
        <location evidence="1">Cell membrane</location>
        <topology evidence="1">Single-pass type I membrane protein</topology>
    </subcellularLocation>
</comment>
<keyword evidence="10" id="KW-0325">Glycoprotein</keyword>
<sequence length="352" mass="40395">MDLSRNNFNNSIPCFLGNMPNIMVLNLKRNNFTGSIPPLCAENTSLRTIVLNGNQFEGPVPMSLLNCDGLEVLDVGNNVIYGTFPAWLGTLRELHVLKLKSNKFYGPISIMKKFYFPRLQIFYLSYNEFTDSLPTEAFQNFKWIIKLDDRMQYIRLVFDGEFGDLMYEDSMRLVIKGQDIEFERINTIVAANIDLSRNHFEITEMHMLEELDLSWNRHTGKMLWQLVGLISLGNLNLSHNLFIGSIPRGLLFANDSYGGNLDLCGFPSSMQCDQSHIPQPLDLEDKDDELYFGSGFTWESMFIGYSCGLVVGTVVFTLIFNAGKTKWLVKILDDINPQQTRRPKKRAHRRQT</sequence>
<dbReference type="PaxDb" id="4081-Solyc12g019870.1.1"/>
<name>A0A3Q7J795_SOLLC</name>
<evidence type="ECO:0000313" key="13">
    <source>
        <dbReference type="Proteomes" id="UP000004994"/>
    </source>
</evidence>
<organism evidence="12">
    <name type="scientific">Solanum lycopersicum</name>
    <name type="common">Tomato</name>
    <name type="synonym">Lycopersicon esculentum</name>
    <dbReference type="NCBI Taxonomy" id="4081"/>
    <lineage>
        <taxon>Eukaryota</taxon>
        <taxon>Viridiplantae</taxon>
        <taxon>Streptophyta</taxon>
        <taxon>Embryophyta</taxon>
        <taxon>Tracheophyta</taxon>
        <taxon>Spermatophyta</taxon>
        <taxon>Magnoliopsida</taxon>
        <taxon>eudicotyledons</taxon>
        <taxon>Gunneridae</taxon>
        <taxon>Pentapetalae</taxon>
        <taxon>asterids</taxon>
        <taxon>lamiids</taxon>
        <taxon>Solanales</taxon>
        <taxon>Solanaceae</taxon>
        <taxon>Solanoideae</taxon>
        <taxon>Solaneae</taxon>
        <taxon>Solanum</taxon>
        <taxon>Solanum subgen. Lycopersicon</taxon>
    </lineage>
</organism>
<evidence type="ECO:0000313" key="12">
    <source>
        <dbReference type="EnsemblPlants" id="Solyc12g019870.1.1.1"/>
    </source>
</evidence>
<dbReference type="Pfam" id="PF00560">
    <property type="entry name" value="LRR_1"/>
    <property type="match status" value="1"/>
</dbReference>
<keyword evidence="9" id="KW-0675">Receptor</keyword>
<evidence type="ECO:0000256" key="1">
    <source>
        <dbReference type="ARBA" id="ARBA00004251"/>
    </source>
</evidence>
<keyword evidence="4" id="KW-0433">Leucine-rich repeat</keyword>
<evidence type="ECO:0000256" key="10">
    <source>
        <dbReference type="ARBA" id="ARBA00023180"/>
    </source>
</evidence>
<dbReference type="GO" id="GO:0005886">
    <property type="term" value="C:plasma membrane"/>
    <property type="evidence" value="ECO:0007669"/>
    <property type="project" value="UniProtKB-SubCell"/>
</dbReference>
<gene>
    <name evidence="12" type="primary">LOC101244557</name>
</gene>
<evidence type="ECO:0000256" key="11">
    <source>
        <dbReference type="SAM" id="Phobius"/>
    </source>
</evidence>
<dbReference type="SUPFAM" id="SSF52058">
    <property type="entry name" value="L domain-like"/>
    <property type="match status" value="1"/>
</dbReference>
<dbReference type="PANTHER" id="PTHR27004">
    <property type="entry name" value="RECEPTOR-LIKE PROTEIN 12 ISOFORM X1"/>
    <property type="match status" value="1"/>
</dbReference>
<dbReference type="OMA" id="INISECC"/>
<proteinExistence type="inferred from homology"/>
<dbReference type="Gramene" id="Solyc12g019870.1.1">
    <property type="protein sequence ID" value="Solyc12g019870.1.1.1"/>
    <property type="gene ID" value="Solyc12g019870.1"/>
</dbReference>
<keyword evidence="7 11" id="KW-1133">Transmembrane helix</keyword>
<evidence type="ECO:0000256" key="5">
    <source>
        <dbReference type="ARBA" id="ARBA00022692"/>
    </source>
</evidence>
<dbReference type="InParanoid" id="A0A3Q7J795"/>
<dbReference type="InterPro" id="IPR001611">
    <property type="entry name" value="Leu-rich_rpt"/>
</dbReference>
<evidence type="ECO:0000256" key="3">
    <source>
        <dbReference type="ARBA" id="ARBA00022475"/>
    </source>
</evidence>
<accession>A0A3Q7J795</accession>
<evidence type="ECO:0000256" key="8">
    <source>
        <dbReference type="ARBA" id="ARBA00023136"/>
    </source>
</evidence>
<dbReference type="STRING" id="4081.A0A3Q7J795"/>
<dbReference type="SMR" id="A0A3Q7J795"/>
<dbReference type="PANTHER" id="PTHR27004:SF461">
    <property type="entry name" value="SERINE_THREONINE-PROTEIN KINASE BRI1"/>
    <property type="match status" value="1"/>
</dbReference>
<protein>
    <submittedName>
        <fullName evidence="12">Uncharacterized protein</fullName>
    </submittedName>
</protein>
<dbReference type="EnsemblPlants" id="Solyc12g019870.1.1">
    <property type="protein sequence ID" value="Solyc12g019870.1.1.1"/>
    <property type="gene ID" value="Solyc12g019870.1"/>
</dbReference>